<evidence type="ECO:0000313" key="2">
    <source>
        <dbReference type="Proteomes" id="UP000789405"/>
    </source>
</evidence>
<organism evidence="1 2">
    <name type="scientific">Dentiscutata erythropus</name>
    <dbReference type="NCBI Taxonomy" id="1348616"/>
    <lineage>
        <taxon>Eukaryota</taxon>
        <taxon>Fungi</taxon>
        <taxon>Fungi incertae sedis</taxon>
        <taxon>Mucoromycota</taxon>
        <taxon>Glomeromycotina</taxon>
        <taxon>Glomeromycetes</taxon>
        <taxon>Diversisporales</taxon>
        <taxon>Gigasporaceae</taxon>
        <taxon>Dentiscutata</taxon>
    </lineage>
</organism>
<gene>
    <name evidence="1" type="ORF">DERYTH_LOCUS18713</name>
</gene>
<name>A0A9N9J9I5_9GLOM</name>
<reference evidence="1" key="1">
    <citation type="submission" date="2021-06" db="EMBL/GenBank/DDBJ databases">
        <authorList>
            <person name="Kallberg Y."/>
            <person name="Tangrot J."/>
            <person name="Rosling A."/>
        </authorList>
    </citation>
    <scope>NUCLEOTIDE SEQUENCE</scope>
    <source>
        <strain evidence="1">MA453B</strain>
    </source>
</reference>
<accession>A0A9N9J9I5</accession>
<evidence type="ECO:0000313" key="1">
    <source>
        <dbReference type="EMBL" id="CAG8771241.1"/>
    </source>
</evidence>
<comment type="caution">
    <text evidence="1">The sequence shown here is derived from an EMBL/GenBank/DDBJ whole genome shotgun (WGS) entry which is preliminary data.</text>
</comment>
<protein>
    <submittedName>
        <fullName evidence="1">6964_t:CDS:1</fullName>
    </submittedName>
</protein>
<feature type="non-terminal residue" evidence="1">
    <location>
        <position position="63"/>
    </location>
</feature>
<dbReference type="EMBL" id="CAJVPY010019369">
    <property type="protein sequence ID" value="CAG8771241.1"/>
    <property type="molecule type" value="Genomic_DNA"/>
</dbReference>
<dbReference type="OrthoDB" id="2424441at2759"/>
<keyword evidence="2" id="KW-1185">Reference proteome</keyword>
<dbReference type="AlphaFoldDB" id="A0A9N9J9I5"/>
<proteinExistence type="predicted"/>
<dbReference type="Proteomes" id="UP000789405">
    <property type="component" value="Unassembled WGS sequence"/>
</dbReference>
<sequence>DYYENIPLLPWKHGTESCEHIFGIACQFRADFTYLEILQMVPKIRQYSRTVQSDGLLFTKEKT</sequence>